<dbReference type="InterPro" id="IPR023193">
    <property type="entry name" value="EPSP_synthase_CS"/>
</dbReference>
<dbReference type="PANTHER" id="PTHR21090:SF5">
    <property type="entry name" value="PENTAFUNCTIONAL AROM POLYPEPTIDE"/>
    <property type="match status" value="1"/>
</dbReference>
<keyword evidence="3 7" id="KW-0028">Amino-acid biosynthesis</keyword>
<feature type="binding site" evidence="7">
    <location>
        <position position="173"/>
    </location>
    <ligand>
        <name>3-phosphoshikimate</name>
        <dbReference type="ChEBI" id="CHEBI:145989"/>
    </ligand>
</feature>
<evidence type="ECO:0000313" key="9">
    <source>
        <dbReference type="EMBL" id="XCG62768.1"/>
    </source>
</evidence>
<comment type="subunit">
    <text evidence="7">Monomer.</text>
</comment>
<evidence type="ECO:0000256" key="4">
    <source>
        <dbReference type="ARBA" id="ARBA00022679"/>
    </source>
</evidence>
<evidence type="ECO:0000256" key="1">
    <source>
        <dbReference type="ARBA" id="ARBA00004811"/>
    </source>
</evidence>
<dbReference type="RefSeq" id="WP_353648383.1">
    <property type="nucleotide sequence ID" value="NZ_CP159218.1"/>
</dbReference>
<feature type="binding site" evidence="7">
    <location>
        <position position="347"/>
    </location>
    <ligand>
        <name>phosphoenolpyruvate</name>
        <dbReference type="ChEBI" id="CHEBI:58702"/>
    </ligand>
</feature>
<feature type="binding site" evidence="7">
    <location>
        <position position="390"/>
    </location>
    <ligand>
        <name>phosphoenolpyruvate</name>
        <dbReference type="ChEBI" id="CHEBI:58702"/>
    </ligand>
</feature>
<comment type="pathway">
    <text evidence="1 7">Metabolic intermediate biosynthesis; chorismate biosynthesis; chorismate from D-erythrose 4-phosphate and phosphoenolpyruvate: step 6/7.</text>
</comment>
<feature type="binding site" evidence="7">
    <location>
        <position position="31"/>
    </location>
    <ligand>
        <name>phosphoenolpyruvate</name>
        <dbReference type="ChEBI" id="CHEBI:58702"/>
    </ligand>
</feature>
<feature type="binding site" evidence="7">
    <location>
        <position position="343"/>
    </location>
    <ligand>
        <name>3-phosphoshikimate</name>
        <dbReference type="ChEBI" id="CHEBI:145989"/>
    </ligand>
</feature>
<comment type="similarity">
    <text evidence="2 7">Belongs to the EPSP synthase family.</text>
</comment>
<feature type="binding site" evidence="7">
    <location>
        <position position="201"/>
    </location>
    <ligand>
        <name>3-phosphoshikimate</name>
        <dbReference type="ChEBI" id="CHEBI:145989"/>
    </ligand>
</feature>
<dbReference type="EC" id="2.5.1.19" evidence="7"/>
<comment type="catalytic activity">
    <reaction evidence="6">
        <text>3-phosphoshikimate + phosphoenolpyruvate = 5-O-(1-carboxyvinyl)-3-phosphoshikimate + phosphate</text>
        <dbReference type="Rhea" id="RHEA:21256"/>
        <dbReference type="ChEBI" id="CHEBI:43474"/>
        <dbReference type="ChEBI" id="CHEBI:57701"/>
        <dbReference type="ChEBI" id="CHEBI:58702"/>
        <dbReference type="ChEBI" id="CHEBI:145989"/>
        <dbReference type="EC" id="2.5.1.19"/>
    </reaction>
    <physiologicalReaction direction="left-to-right" evidence="6">
        <dbReference type="Rhea" id="RHEA:21257"/>
    </physiologicalReaction>
</comment>
<feature type="binding site" evidence="7">
    <location>
        <position position="174"/>
    </location>
    <ligand>
        <name>phosphoenolpyruvate</name>
        <dbReference type="ChEBI" id="CHEBI:58702"/>
    </ligand>
</feature>
<gene>
    <name evidence="7 9" type="primary">aroA</name>
    <name evidence="9" type="ORF">ABLG96_16300</name>
</gene>
<evidence type="ECO:0000256" key="7">
    <source>
        <dbReference type="HAMAP-Rule" id="MF_00210"/>
    </source>
</evidence>
<keyword evidence="7" id="KW-0963">Cytoplasm</keyword>
<evidence type="ECO:0000256" key="6">
    <source>
        <dbReference type="ARBA" id="ARBA00044633"/>
    </source>
</evidence>
<keyword evidence="5 7" id="KW-0057">Aromatic amino acid biosynthesis</keyword>
<dbReference type="CDD" id="cd01556">
    <property type="entry name" value="EPSP_synthase"/>
    <property type="match status" value="1"/>
</dbReference>
<dbReference type="PROSITE" id="PS00104">
    <property type="entry name" value="EPSP_SYNTHASE_1"/>
    <property type="match status" value="1"/>
</dbReference>
<evidence type="ECO:0000256" key="5">
    <source>
        <dbReference type="ARBA" id="ARBA00023141"/>
    </source>
</evidence>
<dbReference type="GO" id="GO:0009073">
    <property type="term" value="P:aromatic amino acid family biosynthetic process"/>
    <property type="evidence" value="ECO:0007669"/>
    <property type="project" value="UniProtKB-KW"/>
</dbReference>
<dbReference type="GO" id="GO:0003866">
    <property type="term" value="F:3-phosphoshikimate 1-carboxyvinyltransferase activity"/>
    <property type="evidence" value="ECO:0007669"/>
    <property type="project" value="UniProtKB-UniRule"/>
</dbReference>
<feature type="binding site" evidence="7">
    <location>
        <position position="174"/>
    </location>
    <ligand>
        <name>3-phosphoshikimate</name>
        <dbReference type="ChEBI" id="CHEBI:145989"/>
    </ligand>
</feature>
<dbReference type="AlphaFoldDB" id="A0AAU8DKS1"/>
<dbReference type="NCBIfam" id="TIGR01356">
    <property type="entry name" value="aroA"/>
    <property type="match status" value="1"/>
</dbReference>
<dbReference type="Pfam" id="PF00275">
    <property type="entry name" value="EPSP_synthase"/>
    <property type="match status" value="1"/>
</dbReference>
<feature type="binding site" evidence="7">
    <location>
        <position position="36"/>
    </location>
    <ligand>
        <name>3-phosphoshikimate</name>
        <dbReference type="ChEBI" id="CHEBI:145989"/>
    </ligand>
</feature>
<dbReference type="InterPro" id="IPR036968">
    <property type="entry name" value="Enolpyruvate_Tfrase_sf"/>
</dbReference>
<feature type="domain" description="Enolpyruvate transferase" evidence="8">
    <location>
        <begin position="19"/>
        <end position="420"/>
    </location>
</feature>
<dbReference type="SUPFAM" id="SSF55205">
    <property type="entry name" value="EPT/RTPC-like"/>
    <property type="match status" value="1"/>
</dbReference>
<organism evidence="9">
    <name type="scientific">Nakamurella sp. A5-74</name>
    <dbReference type="NCBI Taxonomy" id="3158264"/>
    <lineage>
        <taxon>Bacteria</taxon>
        <taxon>Bacillati</taxon>
        <taxon>Actinomycetota</taxon>
        <taxon>Actinomycetes</taxon>
        <taxon>Nakamurellales</taxon>
        <taxon>Nakamurellaceae</taxon>
        <taxon>Nakamurella</taxon>
    </lineage>
</organism>
<comment type="function">
    <text evidence="7">Catalyzes the transfer of the enolpyruvyl moiety of phosphoenolpyruvate (PEP) to the 5-hydroxyl of shikimate-3-phosphate (S3P) to produce enolpyruvyl shikimate-3-phosphate and inorganic phosphate.</text>
</comment>
<dbReference type="InterPro" id="IPR001986">
    <property type="entry name" value="Enolpyruvate_Tfrase_dom"/>
</dbReference>
<evidence type="ECO:0000256" key="3">
    <source>
        <dbReference type="ARBA" id="ARBA00022605"/>
    </source>
</evidence>
<feature type="binding site" evidence="7">
    <location>
        <position position="129"/>
    </location>
    <ligand>
        <name>phosphoenolpyruvate</name>
        <dbReference type="ChEBI" id="CHEBI:58702"/>
    </ligand>
</feature>
<keyword evidence="4 7" id="KW-0808">Transferase</keyword>
<comment type="subcellular location">
    <subcellularLocation>
        <location evidence="7">Cytoplasm</location>
    </subcellularLocation>
</comment>
<dbReference type="GO" id="GO:0008652">
    <property type="term" value="P:amino acid biosynthetic process"/>
    <property type="evidence" value="ECO:0007669"/>
    <property type="project" value="UniProtKB-KW"/>
</dbReference>
<dbReference type="HAMAP" id="MF_00210">
    <property type="entry name" value="EPSP_synth"/>
    <property type="match status" value="1"/>
</dbReference>
<evidence type="ECO:0000259" key="8">
    <source>
        <dbReference type="Pfam" id="PF00275"/>
    </source>
</evidence>
<proteinExistence type="inferred from homology"/>
<dbReference type="GO" id="GO:0009423">
    <property type="term" value="P:chorismate biosynthetic process"/>
    <property type="evidence" value="ECO:0007669"/>
    <property type="project" value="UniProtKB-UniRule"/>
</dbReference>
<feature type="binding site" evidence="7">
    <location>
        <position position="415"/>
    </location>
    <ligand>
        <name>phosphoenolpyruvate</name>
        <dbReference type="ChEBI" id="CHEBI:58702"/>
    </ligand>
</feature>
<comment type="caution">
    <text evidence="7">Lacks conserved residue(s) required for the propagation of feature annotation.</text>
</comment>
<dbReference type="PIRSF" id="PIRSF000505">
    <property type="entry name" value="EPSPS"/>
    <property type="match status" value="1"/>
</dbReference>
<feature type="binding site" evidence="7">
    <location>
        <position position="316"/>
    </location>
    <ligand>
        <name>3-phosphoshikimate</name>
        <dbReference type="ChEBI" id="CHEBI:145989"/>
    </ligand>
</feature>
<dbReference type="PANTHER" id="PTHR21090">
    <property type="entry name" value="AROM/DEHYDROQUINATE SYNTHASE"/>
    <property type="match status" value="1"/>
</dbReference>
<feature type="binding site" evidence="7">
    <location>
        <position position="32"/>
    </location>
    <ligand>
        <name>3-phosphoshikimate</name>
        <dbReference type="ChEBI" id="CHEBI:145989"/>
    </ligand>
</feature>
<dbReference type="FunFam" id="3.65.10.10:FF:000011">
    <property type="entry name" value="3-phosphoshikimate 1-carboxyvinyltransferase"/>
    <property type="match status" value="1"/>
</dbReference>
<dbReference type="PROSITE" id="PS00885">
    <property type="entry name" value="EPSP_SYNTHASE_2"/>
    <property type="match status" value="1"/>
</dbReference>
<feature type="binding site" evidence="7">
    <location>
        <position position="172"/>
    </location>
    <ligand>
        <name>3-phosphoshikimate</name>
        <dbReference type="ChEBI" id="CHEBI:145989"/>
    </ligand>
</feature>
<feature type="binding site" evidence="7">
    <location>
        <position position="31"/>
    </location>
    <ligand>
        <name>3-phosphoshikimate</name>
        <dbReference type="ChEBI" id="CHEBI:145989"/>
    </ligand>
</feature>
<name>A0AAU8DKS1_9ACTN</name>
<feature type="binding site" evidence="7">
    <location>
        <position position="101"/>
    </location>
    <ligand>
        <name>phosphoenolpyruvate</name>
        <dbReference type="ChEBI" id="CHEBI:58702"/>
    </ligand>
</feature>
<dbReference type="InterPro" id="IPR013792">
    <property type="entry name" value="RNA3'P_cycl/enolpyr_Trfase_a/b"/>
</dbReference>
<evidence type="ECO:0000256" key="2">
    <source>
        <dbReference type="ARBA" id="ARBA00009948"/>
    </source>
</evidence>
<sequence>MSSQPAAATRPWTAPVADGKVSATVTLPGSKSVTNRAIILAAQAAGESRIGAPLRSRDTDLMVAALRQLGTEVREDQQSDGWLVRPAPLRGPADIDCGLAGTVMRFLPPLVATGAGRIRFDGDPAARRRPMGEILRALRALGADLEGDGLPFVLQGTGSLRGGEVTIDASASSQFISGLLLSGASFERGLTVHHDGRSVPSLPHIAMTIDLLRRHGVPVDDSEPNTWHVDPGPIGPWTQTIEPDLSNATVPLAAAAVTGGTVSVLHWPELTTQPGDEFRDIVQRMGATVSLTAGVLRVTGPDRLQGIDIDLHGASELTPTVAALAAMAEGPSHLRGIGHIRGHETDRLAALEQNLRAVGVDAGSDDDALHIVPPSGSLHGAAWAAFADHRIATAGAIIGLRVPGIVVDEIDCTAKTFPDFGTFWAGLLDGDRPGTGWSS</sequence>
<dbReference type="EMBL" id="CP159218">
    <property type="protein sequence ID" value="XCG62768.1"/>
    <property type="molecule type" value="Genomic_DNA"/>
</dbReference>
<reference evidence="9" key="1">
    <citation type="submission" date="2024-05" db="EMBL/GenBank/DDBJ databases">
        <authorList>
            <person name="Cai S.Y."/>
            <person name="Jin L.M."/>
            <person name="Li H.R."/>
        </authorList>
    </citation>
    <scope>NUCLEOTIDE SEQUENCE</scope>
    <source>
        <strain evidence="9">A5-74</strain>
    </source>
</reference>
<dbReference type="Gene3D" id="3.65.10.10">
    <property type="entry name" value="Enolpyruvate transferase domain"/>
    <property type="match status" value="2"/>
</dbReference>
<dbReference type="GO" id="GO:0005737">
    <property type="term" value="C:cytoplasm"/>
    <property type="evidence" value="ECO:0007669"/>
    <property type="project" value="UniProtKB-SubCell"/>
</dbReference>
<feature type="active site" description="Proton acceptor" evidence="7">
    <location>
        <position position="316"/>
    </location>
</feature>
<protein>
    <recommendedName>
        <fullName evidence="7">3-phosphoshikimate 1-carboxyvinyltransferase</fullName>
        <ecNumber evidence="7">2.5.1.19</ecNumber>
    </recommendedName>
    <alternativeName>
        <fullName evidence="7">5-enolpyruvylshikimate-3-phosphate synthase</fullName>
        <shortName evidence="7">EPSP synthase</shortName>
        <shortName evidence="7">EPSPS</shortName>
    </alternativeName>
</protein>
<accession>A0AAU8DKS1</accession>
<dbReference type="InterPro" id="IPR006264">
    <property type="entry name" value="EPSP_synthase"/>
</dbReference>